<dbReference type="EMBL" id="CP102453">
    <property type="protein sequence ID" value="UUX34805.1"/>
    <property type="molecule type" value="Genomic_DNA"/>
</dbReference>
<dbReference type="Pfam" id="PF01026">
    <property type="entry name" value="TatD_DNase"/>
    <property type="match status" value="1"/>
</dbReference>
<name>A0ABY5P8K4_9LACT</name>
<dbReference type="Proteomes" id="UP001315967">
    <property type="component" value="Chromosome"/>
</dbReference>
<organism evidence="1 2">
    <name type="scientific">Fundicoccus culcitae</name>
    <dbReference type="NCBI Taxonomy" id="2969821"/>
    <lineage>
        <taxon>Bacteria</taxon>
        <taxon>Bacillati</taxon>
        <taxon>Bacillota</taxon>
        <taxon>Bacilli</taxon>
        <taxon>Lactobacillales</taxon>
        <taxon>Aerococcaceae</taxon>
        <taxon>Fundicoccus</taxon>
    </lineage>
</organism>
<sequence length="257" mass="29732">MFKQFKSLFSKTDIPLINAGDYFLHYESDGPGLDKGLEWVTNGNMITLAMSERPEDFDYFCENLPESKLIRKGFGYAPHKIRGKVDLLDLPDYFDVCDFVGCIGIQNYRSSVELLHAQEEVFRYFLKAAQDHHKKAFINAFNSSEQVLKVMVELNARGHILLLDQVDQLEHFLGLDSYFVITPDYLVYDHFQTMIEQIPLSRLLTAIESYKTIAHSDQIEPSDVVIGHILDKIAEIKKLNRQEVQKQIYENYKALNI</sequence>
<evidence type="ECO:0000313" key="2">
    <source>
        <dbReference type="Proteomes" id="UP001315967"/>
    </source>
</evidence>
<proteinExistence type="predicted"/>
<dbReference type="InterPro" id="IPR001130">
    <property type="entry name" value="TatD-like"/>
</dbReference>
<dbReference type="Gene3D" id="3.20.20.140">
    <property type="entry name" value="Metal-dependent hydrolases"/>
    <property type="match status" value="1"/>
</dbReference>
<protein>
    <submittedName>
        <fullName evidence="1">TatD family hydrolase</fullName>
    </submittedName>
</protein>
<gene>
    <name evidence="1" type="ORF">NRE15_03910</name>
</gene>
<keyword evidence="1" id="KW-0378">Hydrolase</keyword>
<reference evidence="1 2" key="1">
    <citation type="submission" date="2022-08" db="EMBL/GenBank/DDBJ databases">
        <title>Aerococcaceae sp. nov isolated from spoiled eye mask.</title>
        <authorList>
            <person name="Zhou G."/>
            <person name="Xie X.-B."/>
            <person name="Shi Q.-S."/>
            <person name="Wang Y.-S."/>
            <person name="Wen X."/>
            <person name="Peng H."/>
            <person name="Yang X.-J."/>
            <person name="Tao H.-B."/>
            <person name="Huang X.-M."/>
        </authorList>
    </citation>
    <scope>NUCLEOTIDE SEQUENCE [LARGE SCALE GENOMIC DNA]</scope>
    <source>
        <strain evidence="2">DM20194951</strain>
    </source>
</reference>
<evidence type="ECO:0000313" key="1">
    <source>
        <dbReference type="EMBL" id="UUX34805.1"/>
    </source>
</evidence>
<dbReference type="InterPro" id="IPR032466">
    <property type="entry name" value="Metal_Hydrolase"/>
</dbReference>
<dbReference type="RefSeq" id="WP_313794307.1">
    <property type="nucleotide sequence ID" value="NZ_CP102453.1"/>
</dbReference>
<keyword evidence="2" id="KW-1185">Reference proteome</keyword>
<dbReference type="SUPFAM" id="SSF51556">
    <property type="entry name" value="Metallo-dependent hydrolases"/>
    <property type="match status" value="1"/>
</dbReference>
<dbReference type="GO" id="GO:0016787">
    <property type="term" value="F:hydrolase activity"/>
    <property type="evidence" value="ECO:0007669"/>
    <property type="project" value="UniProtKB-KW"/>
</dbReference>
<accession>A0ABY5P8K4</accession>